<evidence type="ECO:0000313" key="6">
    <source>
        <dbReference type="EMBL" id="VEN37175.1"/>
    </source>
</evidence>
<keyword evidence="7" id="KW-1185">Reference proteome</keyword>
<dbReference type="PANTHER" id="PTHR31684">
    <property type="entry name" value="COILED-COIL DOMAIN-CONTAINING PROTEIN 43"/>
    <property type="match status" value="1"/>
</dbReference>
<sequence>MATALEDFPNWLNKKLRELNTDEAVFGTYILGILDSDETSEEKIEALQGILSEIIENENEIIEHCNEILEKWQTCKPKDVGVHQMSNEEVEEKLAKLMESKSLAITKQKQYTEEEKKIREAILSQYSHMSDDEGDNGEGEGGGGKGNVENGLAKNLNAHAVAQAEKIKREQAKIESQKKKEKDKEDREKQKQLKEEKKDKRKTVKGERRR</sequence>
<evidence type="ECO:0000256" key="3">
    <source>
        <dbReference type="ARBA" id="ARBA00023054"/>
    </source>
</evidence>
<evidence type="ECO:0000256" key="4">
    <source>
        <dbReference type="SAM" id="MobiDB-lite"/>
    </source>
</evidence>
<evidence type="ECO:0000256" key="1">
    <source>
        <dbReference type="ARBA" id="ARBA00005305"/>
    </source>
</evidence>
<proteinExistence type="inferred from homology"/>
<reference evidence="6 7" key="1">
    <citation type="submission" date="2019-01" db="EMBL/GenBank/DDBJ databases">
        <authorList>
            <person name="Sayadi A."/>
        </authorList>
    </citation>
    <scope>NUCLEOTIDE SEQUENCE [LARGE SCALE GENOMIC DNA]</scope>
</reference>
<evidence type="ECO:0000256" key="2">
    <source>
        <dbReference type="ARBA" id="ARBA00016648"/>
    </source>
</evidence>
<feature type="compositionally biased region" description="Basic residues" evidence="4">
    <location>
        <begin position="199"/>
        <end position="210"/>
    </location>
</feature>
<name>A0A653BPE2_CALMS</name>
<feature type="region of interest" description="Disordered" evidence="4">
    <location>
        <begin position="127"/>
        <end position="210"/>
    </location>
</feature>
<comment type="similarity">
    <text evidence="1">Belongs to the CCDC43 family.</text>
</comment>
<keyword evidence="3" id="KW-0175">Coiled coil</keyword>
<dbReference type="Proteomes" id="UP000410492">
    <property type="component" value="Unassembled WGS sequence"/>
</dbReference>
<dbReference type="InterPro" id="IPR037666">
    <property type="entry name" value="CCDC43"/>
</dbReference>
<accession>A0A653BPE2</accession>
<dbReference type="AlphaFoldDB" id="A0A653BPE2"/>
<evidence type="ECO:0000313" key="7">
    <source>
        <dbReference type="Proteomes" id="UP000410492"/>
    </source>
</evidence>
<dbReference type="EMBL" id="CAACVG010003083">
    <property type="protein sequence ID" value="VEN37175.1"/>
    <property type="molecule type" value="Genomic_DNA"/>
</dbReference>
<dbReference type="InterPro" id="IPR058771">
    <property type="entry name" value="PWI_CCDC43"/>
</dbReference>
<organism evidence="6 7">
    <name type="scientific">Callosobruchus maculatus</name>
    <name type="common">Southern cowpea weevil</name>
    <name type="synonym">Pulse bruchid</name>
    <dbReference type="NCBI Taxonomy" id="64391"/>
    <lineage>
        <taxon>Eukaryota</taxon>
        <taxon>Metazoa</taxon>
        <taxon>Ecdysozoa</taxon>
        <taxon>Arthropoda</taxon>
        <taxon>Hexapoda</taxon>
        <taxon>Insecta</taxon>
        <taxon>Pterygota</taxon>
        <taxon>Neoptera</taxon>
        <taxon>Endopterygota</taxon>
        <taxon>Coleoptera</taxon>
        <taxon>Polyphaga</taxon>
        <taxon>Cucujiformia</taxon>
        <taxon>Chrysomeloidea</taxon>
        <taxon>Chrysomelidae</taxon>
        <taxon>Bruchinae</taxon>
        <taxon>Bruchini</taxon>
        <taxon>Callosobruchus</taxon>
    </lineage>
</organism>
<dbReference type="PANTHER" id="PTHR31684:SF2">
    <property type="entry name" value="COILED-COIL DOMAIN-CONTAINING PROTEIN 43"/>
    <property type="match status" value="1"/>
</dbReference>
<feature type="domain" description="CCDC43 PWI-like" evidence="5">
    <location>
        <begin position="4"/>
        <end position="77"/>
    </location>
</feature>
<dbReference type="OrthoDB" id="2187466at2759"/>
<evidence type="ECO:0000259" key="5">
    <source>
        <dbReference type="Pfam" id="PF26091"/>
    </source>
</evidence>
<gene>
    <name evidence="6" type="ORF">CALMAC_LOCUS2520</name>
</gene>
<protein>
    <recommendedName>
        <fullName evidence="2">Coiled-coil domain-containing protein 43</fullName>
    </recommendedName>
</protein>
<dbReference type="Pfam" id="PF26091">
    <property type="entry name" value="PWI_CCDC43"/>
    <property type="match status" value="1"/>
</dbReference>
<feature type="compositionally biased region" description="Basic and acidic residues" evidence="4">
    <location>
        <begin position="165"/>
        <end position="198"/>
    </location>
</feature>